<dbReference type="InterPro" id="IPR009880">
    <property type="entry name" value="Glyoxal_oxidase_N"/>
</dbReference>
<dbReference type="Proteomes" id="UP000799118">
    <property type="component" value="Unassembled WGS sequence"/>
</dbReference>
<keyword evidence="3" id="KW-1133">Transmembrane helix</keyword>
<dbReference type="Pfam" id="PF07250">
    <property type="entry name" value="Glyoxal_oxid_N"/>
    <property type="match status" value="1"/>
</dbReference>
<feature type="transmembrane region" description="Helical" evidence="3">
    <location>
        <begin position="616"/>
        <end position="640"/>
    </location>
</feature>
<feature type="domain" description="Galactose oxidase-like Early set" evidence="6">
    <location>
        <begin position="455"/>
        <end position="563"/>
    </location>
</feature>
<dbReference type="EMBL" id="ML769653">
    <property type="protein sequence ID" value="KAE9390566.1"/>
    <property type="molecule type" value="Genomic_DNA"/>
</dbReference>
<dbReference type="PANTHER" id="PTHR32208">
    <property type="entry name" value="SECRETED PROTEIN-RELATED"/>
    <property type="match status" value="1"/>
</dbReference>
<dbReference type="OrthoDB" id="2019572at2759"/>
<dbReference type="InterPro" id="IPR037293">
    <property type="entry name" value="Gal_Oxidase_central_sf"/>
</dbReference>
<dbReference type="SUPFAM" id="SSF81296">
    <property type="entry name" value="E set domains"/>
    <property type="match status" value="1"/>
</dbReference>
<organism evidence="7 8">
    <name type="scientific">Gymnopus androsaceus JB14</name>
    <dbReference type="NCBI Taxonomy" id="1447944"/>
    <lineage>
        <taxon>Eukaryota</taxon>
        <taxon>Fungi</taxon>
        <taxon>Dikarya</taxon>
        <taxon>Basidiomycota</taxon>
        <taxon>Agaricomycotina</taxon>
        <taxon>Agaricomycetes</taxon>
        <taxon>Agaricomycetidae</taxon>
        <taxon>Agaricales</taxon>
        <taxon>Marasmiineae</taxon>
        <taxon>Omphalotaceae</taxon>
        <taxon>Gymnopus</taxon>
    </lineage>
</organism>
<feature type="domain" description="Glyoxal oxidase N-terminal" evidence="5">
    <location>
        <begin position="199"/>
        <end position="388"/>
    </location>
</feature>
<evidence type="ECO:0000259" key="5">
    <source>
        <dbReference type="Pfam" id="PF07250"/>
    </source>
</evidence>
<reference evidence="7" key="1">
    <citation type="journal article" date="2019" name="Environ. Microbiol.">
        <title>Fungal ecological strategies reflected in gene transcription - a case study of two litter decomposers.</title>
        <authorList>
            <person name="Barbi F."/>
            <person name="Kohler A."/>
            <person name="Barry K."/>
            <person name="Baskaran P."/>
            <person name="Daum C."/>
            <person name="Fauchery L."/>
            <person name="Ihrmark K."/>
            <person name="Kuo A."/>
            <person name="LaButti K."/>
            <person name="Lipzen A."/>
            <person name="Morin E."/>
            <person name="Grigoriev I.V."/>
            <person name="Henrissat B."/>
            <person name="Lindahl B."/>
            <person name="Martin F."/>
        </authorList>
    </citation>
    <scope>NUCLEOTIDE SEQUENCE</scope>
    <source>
        <strain evidence="7">JB14</strain>
    </source>
</reference>
<keyword evidence="1 4" id="KW-0732">Signal</keyword>
<dbReference type="InterPro" id="IPR015202">
    <property type="entry name" value="GO-like_E_set"/>
</dbReference>
<keyword evidence="3" id="KW-0472">Membrane</keyword>
<evidence type="ECO:0000313" key="7">
    <source>
        <dbReference type="EMBL" id="KAE9390566.1"/>
    </source>
</evidence>
<accession>A0A6A4GYL8</accession>
<keyword evidence="3" id="KW-0812">Transmembrane</keyword>
<dbReference type="CDD" id="cd02851">
    <property type="entry name" value="E_set_GO_C"/>
    <property type="match status" value="1"/>
</dbReference>
<feature type="region of interest" description="Disordered" evidence="2">
    <location>
        <begin position="590"/>
        <end position="609"/>
    </location>
</feature>
<dbReference type="PANTHER" id="PTHR32208:SF21">
    <property type="entry name" value="LOW QUALITY PROTEIN: ALDEHYDE OXIDASE GLOX-LIKE"/>
    <property type="match status" value="1"/>
</dbReference>
<evidence type="ECO:0000256" key="3">
    <source>
        <dbReference type="SAM" id="Phobius"/>
    </source>
</evidence>
<dbReference type="InterPro" id="IPR011043">
    <property type="entry name" value="Gal_Oxase/kelch_b-propeller"/>
</dbReference>
<dbReference type="SUPFAM" id="SSF50965">
    <property type="entry name" value="Galactose oxidase, central domain"/>
    <property type="match status" value="1"/>
</dbReference>
<evidence type="ECO:0000313" key="8">
    <source>
        <dbReference type="Proteomes" id="UP000799118"/>
    </source>
</evidence>
<dbReference type="Gene3D" id="2.60.40.10">
    <property type="entry name" value="Immunoglobulins"/>
    <property type="match status" value="1"/>
</dbReference>
<dbReference type="AlphaFoldDB" id="A0A6A4GYL8"/>
<keyword evidence="8" id="KW-1185">Reference proteome</keyword>
<feature type="signal peptide" evidence="4">
    <location>
        <begin position="1"/>
        <end position="21"/>
    </location>
</feature>
<dbReference type="Gene3D" id="2.130.10.80">
    <property type="entry name" value="Galactose oxidase/kelch, beta-propeller"/>
    <property type="match status" value="1"/>
</dbReference>
<evidence type="ECO:0000256" key="2">
    <source>
        <dbReference type="SAM" id="MobiDB-lite"/>
    </source>
</evidence>
<dbReference type="Pfam" id="PF09118">
    <property type="entry name" value="GO-like_E_set"/>
    <property type="match status" value="1"/>
</dbReference>
<dbReference type="InterPro" id="IPR014756">
    <property type="entry name" value="Ig_E-set"/>
</dbReference>
<name>A0A6A4GYL8_9AGAR</name>
<gene>
    <name evidence="7" type="ORF">BT96DRAFT_967750</name>
</gene>
<sequence length="750" mass="79439">MRVSLCLQALWLATPFPLALATTAGSFADGGLTQVSAMMMFVGNKDKVYILDKAEGNAAQINGHPAWGAVWDFNTHQSQVMDVLTNVFCASGMHLPNGSYATFGWKWCHWTWREYRLAASFDATYQDYDGSTSIRILNPCTDSDDFTSSNCQWFDNPAVLSMQKKRWYSAAEPLGDGTVVLIGGFVNGGYINRNTPNKDPELEGGAAEPTYEFYPANGRNATVMQFMIKTSGLNAYAHSYLMASGQMLVQANFSTMLWNPSTNTETDLPDMPGKVIRVYPATGAVAMLPLTPANNYTPTVIFCGGSDMPDAMWGNYSFPNSNPWLYPASKDCQRLTPEPTDGSAPSYVQDDDMIEGRTMGQFITLPDGKMLILNGGLNGTAGYATNTGTTLSYSQMPFGMSLASGPVGTPALYDPNAPAGSRWSNSGFDTSSIALFPTTYQAEIFYPPYFSATTRPVPSGIPTNLSYGGSSFDITVPASSYSGSGNDAADNTTVVVVRPGWTTHGMNMGQRFLQLNNTYTVNSDGSLTLHTAQMPPNANIFQPGPAMVFVVVNGIPSNGTFVIVGSGKVETQPTQAASILPASVRLNSASGSADGSSTSSGGSSPSSSNGGISHTATIVACIVGGVVALGIIGALIGICITRRRRAAARQNLASSGYPMSTTSGAGYGGATRDFGAGNLRSSDSSSFDWAGSSANLTGDGVHSPYVDTPGPAPYINESRGPHGMSLELDPYAAQSRMQTHSALDGQQRRF</sequence>
<evidence type="ECO:0000256" key="4">
    <source>
        <dbReference type="SAM" id="SignalP"/>
    </source>
</evidence>
<protein>
    <submittedName>
        <fullName evidence="7">DUF1929-domain-containing protein</fullName>
    </submittedName>
</protein>
<evidence type="ECO:0000256" key="1">
    <source>
        <dbReference type="ARBA" id="ARBA00022729"/>
    </source>
</evidence>
<dbReference type="InterPro" id="IPR013783">
    <property type="entry name" value="Ig-like_fold"/>
</dbReference>
<evidence type="ECO:0000259" key="6">
    <source>
        <dbReference type="Pfam" id="PF09118"/>
    </source>
</evidence>
<feature type="chain" id="PRO_5025618795" evidence="4">
    <location>
        <begin position="22"/>
        <end position="750"/>
    </location>
</feature>
<proteinExistence type="predicted"/>